<keyword evidence="2" id="KW-0813">Transport</keyword>
<dbReference type="EMBL" id="DRBC01000172">
    <property type="protein sequence ID" value="HDN84692.1"/>
    <property type="molecule type" value="Genomic_DNA"/>
</dbReference>
<dbReference type="AlphaFoldDB" id="A0A7V0QRS6"/>
<evidence type="ECO:0000256" key="2">
    <source>
        <dbReference type="ARBA" id="ARBA00022448"/>
    </source>
</evidence>
<reference evidence="4" key="1">
    <citation type="journal article" date="2020" name="mSystems">
        <title>Genome- and Community-Level Interaction Insights into Carbon Utilization and Element Cycling Functions of Hydrothermarchaeota in Hydrothermal Sediment.</title>
        <authorList>
            <person name="Zhou Z."/>
            <person name="Liu Y."/>
            <person name="Xu W."/>
            <person name="Pan J."/>
            <person name="Luo Z.H."/>
            <person name="Li M."/>
        </authorList>
    </citation>
    <scope>NUCLEOTIDE SEQUENCE [LARGE SCALE GENOMIC DNA]</scope>
    <source>
        <strain evidence="4">HyVt-219</strain>
    </source>
</reference>
<protein>
    <submittedName>
        <fullName evidence="4">ABC transporter substrate-binding protein</fullName>
    </submittedName>
</protein>
<evidence type="ECO:0000256" key="1">
    <source>
        <dbReference type="ARBA" id="ARBA00008520"/>
    </source>
</evidence>
<dbReference type="PANTHER" id="PTHR43649:SF34">
    <property type="entry name" value="ABC TRANSPORTER PERIPLASMIC-BINDING PROTEIN YCJN-RELATED"/>
    <property type="match status" value="1"/>
</dbReference>
<gene>
    <name evidence="4" type="ORF">ENG47_02890</name>
</gene>
<organism evidence="4">
    <name type="scientific">Aerophobetes bacterium</name>
    <dbReference type="NCBI Taxonomy" id="2030807"/>
    <lineage>
        <taxon>Bacteria</taxon>
        <taxon>Candidatus Aerophobota</taxon>
    </lineage>
</organism>
<dbReference type="Proteomes" id="UP000885660">
    <property type="component" value="Unassembled WGS sequence"/>
</dbReference>
<dbReference type="InterPro" id="IPR006059">
    <property type="entry name" value="SBP"/>
</dbReference>
<accession>A0A7V0QRS6</accession>
<dbReference type="Gene3D" id="3.40.190.10">
    <property type="entry name" value="Periplasmic binding protein-like II"/>
    <property type="match status" value="2"/>
</dbReference>
<comment type="similarity">
    <text evidence="1">Belongs to the bacterial solute-binding protein 1 family.</text>
</comment>
<sequence>MAFPNLKVVGIIVVGCVVFTASLGLTQEIPSPPTPPQPMYKSEKIVVAMRAEFSDYKSLVPLMQKFEKETGIRIEHIDYPAVALRDNLITVLATGAPTYDVVLMDIVFIPEFAAAGFITPLDGSKDPFIAYTKDDLADYFPGCIDAVTYKGHLYAKDYSSDIGMLYYRKDLLSDAGLGGPPTTWDELISYAKKLTKDFNGDGVTDQWGYAFTAKEYEGCLCIFNELVAQAGGSLIDKQGNVTVNEPPAVKALQFMVDLRNKYKVVPPGVVNYTEKDIHTGFINGKFAMARNWPYMWGMCEAPDSPIRGKVGMSKLPRLKQGGSTMGGWFFGIAAGSKRKRAAWELIKYLTSREASVYMCYKSADIPYRRSFFEDPRVKRDLSWVLPFKDGMKDAVPRPSIPEWGTIKKPLWTEIAKALIGQKTPKQALNDVAEEWKRILSK</sequence>
<dbReference type="PANTHER" id="PTHR43649">
    <property type="entry name" value="ARABINOSE-BINDING PROTEIN-RELATED"/>
    <property type="match status" value="1"/>
</dbReference>
<proteinExistence type="inferred from homology"/>
<name>A0A7V0QRS6_UNCAE</name>
<comment type="caution">
    <text evidence="4">The sequence shown here is derived from an EMBL/GenBank/DDBJ whole genome shotgun (WGS) entry which is preliminary data.</text>
</comment>
<dbReference type="SUPFAM" id="SSF53850">
    <property type="entry name" value="Periplasmic binding protein-like II"/>
    <property type="match status" value="1"/>
</dbReference>
<keyword evidence="3" id="KW-0732">Signal</keyword>
<evidence type="ECO:0000256" key="3">
    <source>
        <dbReference type="ARBA" id="ARBA00022729"/>
    </source>
</evidence>
<evidence type="ECO:0000313" key="4">
    <source>
        <dbReference type="EMBL" id="HDN84692.1"/>
    </source>
</evidence>
<dbReference type="InterPro" id="IPR050490">
    <property type="entry name" value="Bact_solute-bd_prot1"/>
</dbReference>
<dbReference type="CDD" id="cd14750">
    <property type="entry name" value="PBP2_TMBP"/>
    <property type="match status" value="1"/>
</dbReference>
<dbReference type="Pfam" id="PF01547">
    <property type="entry name" value="SBP_bac_1"/>
    <property type="match status" value="1"/>
</dbReference>